<keyword evidence="2" id="KW-0378">Hydrolase</keyword>
<dbReference type="PRINTS" id="PR00502">
    <property type="entry name" value="NUDIXFAMILY"/>
</dbReference>
<evidence type="ECO:0000259" key="3">
    <source>
        <dbReference type="PROSITE" id="PS51462"/>
    </source>
</evidence>
<gene>
    <name evidence="4" type="ORF">LYSBPC_21560</name>
</gene>
<evidence type="ECO:0000256" key="1">
    <source>
        <dbReference type="ARBA" id="ARBA00001946"/>
    </source>
</evidence>
<evidence type="ECO:0000313" key="4">
    <source>
        <dbReference type="EMBL" id="GLC89029.1"/>
    </source>
</evidence>
<dbReference type="InterPro" id="IPR020476">
    <property type="entry name" value="Nudix_hydrolase"/>
</dbReference>
<organism evidence="4 5">
    <name type="scientific">Lysinibacillus piscis</name>
    <dbReference type="NCBI Taxonomy" id="2518931"/>
    <lineage>
        <taxon>Bacteria</taxon>
        <taxon>Bacillati</taxon>
        <taxon>Bacillota</taxon>
        <taxon>Bacilli</taxon>
        <taxon>Bacillales</taxon>
        <taxon>Bacillaceae</taxon>
        <taxon>Lysinibacillus</taxon>
    </lineage>
</organism>
<dbReference type="SUPFAM" id="SSF55811">
    <property type="entry name" value="Nudix"/>
    <property type="match status" value="1"/>
</dbReference>
<dbReference type="Proteomes" id="UP001065593">
    <property type="component" value="Unassembled WGS sequence"/>
</dbReference>
<comment type="cofactor">
    <cofactor evidence="1">
        <name>Mg(2+)</name>
        <dbReference type="ChEBI" id="CHEBI:18420"/>
    </cofactor>
</comment>
<name>A0ABQ5NLX6_9BACI</name>
<dbReference type="Pfam" id="PF00293">
    <property type="entry name" value="NUDIX"/>
    <property type="match status" value="1"/>
</dbReference>
<feature type="domain" description="Nudix hydrolase" evidence="3">
    <location>
        <begin position="17"/>
        <end position="147"/>
    </location>
</feature>
<dbReference type="PANTHER" id="PTHR43046">
    <property type="entry name" value="GDP-MANNOSE MANNOSYL HYDROLASE"/>
    <property type="match status" value="1"/>
</dbReference>
<reference evidence="4" key="1">
    <citation type="submission" date="2022-08" db="EMBL/GenBank/DDBJ databases">
        <title>Draft genome sequence of Lysinibacillus sp. strain KH24.</title>
        <authorList>
            <person name="Kanbe H."/>
            <person name="Itoh H."/>
        </authorList>
    </citation>
    <scope>NUCLEOTIDE SEQUENCE</scope>
    <source>
        <strain evidence="4">KH24</strain>
    </source>
</reference>
<keyword evidence="5" id="KW-1185">Reference proteome</keyword>
<dbReference type="CDD" id="cd04677">
    <property type="entry name" value="NUDIX_Hydrolase"/>
    <property type="match status" value="1"/>
</dbReference>
<dbReference type="InterPro" id="IPR000086">
    <property type="entry name" value="NUDIX_hydrolase_dom"/>
</dbReference>
<dbReference type="PROSITE" id="PS51462">
    <property type="entry name" value="NUDIX"/>
    <property type="match status" value="1"/>
</dbReference>
<dbReference type="EMBL" id="BRZA01000002">
    <property type="protein sequence ID" value="GLC89029.1"/>
    <property type="molecule type" value="Genomic_DNA"/>
</dbReference>
<evidence type="ECO:0000313" key="5">
    <source>
        <dbReference type="Proteomes" id="UP001065593"/>
    </source>
</evidence>
<dbReference type="InterPro" id="IPR015797">
    <property type="entry name" value="NUDIX_hydrolase-like_dom_sf"/>
</dbReference>
<dbReference type="PANTHER" id="PTHR43046:SF2">
    <property type="entry name" value="8-OXO-DGTP DIPHOSPHATASE-RELATED"/>
    <property type="match status" value="1"/>
</dbReference>
<accession>A0ABQ5NLX6</accession>
<evidence type="ECO:0000256" key="2">
    <source>
        <dbReference type="ARBA" id="ARBA00022801"/>
    </source>
</evidence>
<dbReference type="Gene3D" id="3.90.79.10">
    <property type="entry name" value="Nucleoside Triphosphate Pyrophosphohydrolase"/>
    <property type="match status" value="1"/>
</dbReference>
<protein>
    <submittedName>
        <fullName evidence="4">DNA mismatch repair protein MutT</fullName>
    </submittedName>
</protein>
<sequence>MRDYIKTMRAMIGHEPLLTVGCGAIIEDAEGRILLQRRTDNAMWGIPGGLMEIGETFEETVKREVYEETQLHLDTITLFGLYSGEKSLVSYPNGDQVFSVQIIFHCSKYTGHLKIDYESQELTFKARHELPSNLNPTQAPFILDWQQQVKQPIVK</sequence>
<dbReference type="RefSeq" id="WP_264988776.1">
    <property type="nucleotide sequence ID" value="NZ_BRZA01000002.1"/>
</dbReference>
<proteinExistence type="predicted"/>
<comment type="caution">
    <text evidence="4">The sequence shown here is derived from an EMBL/GenBank/DDBJ whole genome shotgun (WGS) entry which is preliminary data.</text>
</comment>